<reference evidence="8 9" key="1">
    <citation type="submission" date="2024-06" db="EMBL/GenBank/DDBJ databases">
        <title>A chromosome-level genome assembly of beet webworm, Loxostege sticticalis.</title>
        <authorList>
            <person name="Zhang Y."/>
        </authorList>
    </citation>
    <scope>NUCLEOTIDE SEQUENCE [LARGE SCALE GENOMIC DNA]</scope>
    <source>
        <strain evidence="8">AQ028</strain>
        <tissue evidence="8">Male pupae</tissue>
    </source>
</reference>
<feature type="domain" description="Tectonic-1-3 N-terminal" evidence="7">
    <location>
        <begin position="139"/>
        <end position="223"/>
    </location>
</feature>
<dbReference type="InterPro" id="IPR011677">
    <property type="entry name" value="TCTN1-3_dom"/>
</dbReference>
<dbReference type="InterPro" id="IPR057724">
    <property type="entry name" value="TCTN1-3_N"/>
</dbReference>
<organism evidence="8 9">
    <name type="scientific">Loxostege sticticalis</name>
    <name type="common">Beet webworm moth</name>
    <dbReference type="NCBI Taxonomy" id="481309"/>
    <lineage>
        <taxon>Eukaryota</taxon>
        <taxon>Metazoa</taxon>
        <taxon>Ecdysozoa</taxon>
        <taxon>Arthropoda</taxon>
        <taxon>Hexapoda</taxon>
        <taxon>Insecta</taxon>
        <taxon>Pterygota</taxon>
        <taxon>Neoptera</taxon>
        <taxon>Endopterygota</taxon>
        <taxon>Lepidoptera</taxon>
        <taxon>Glossata</taxon>
        <taxon>Ditrysia</taxon>
        <taxon>Pyraloidea</taxon>
        <taxon>Crambidae</taxon>
        <taxon>Pyraustinae</taxon>
        <taxon>Loxostege</taxon>
    </lineage>
</organism>
<dbReference type="AlphaFoldDB" id="A0ABD0TIQ3"/>
<dbReference type="Pfam" id="PF25752">
    <property type="entry name" value="DUF1619_N"/>
    <property type="match status" value="1"/>
</dbReference>
<evidence type="ECO:0000313" key="8">
    <source>
        <dbReference type="EMBL" id="KAL0849211.1"/>
    </source>
</evidence>
<feature type="signal peptide" evidence="5">
    <location>
        <begin position="1"/>
        <end position="21"/>
    </location>
</feature>
<dbReference type="InterPro" id="IPR040354">
    <property type="entry name" value="TCTN1-3"/>
</dbReference>
<evidence type="ECO:0000256" key="4">
    <source>
        <dbReference type="ARBA" id="ARBA00023180"/>
    </source>
</evidence>
<protein>
    <recommendedName>
        <fullName evidence="10">Tectonic-1</fullName>
    </recommendedName>
</protein>
<accession>A0ABD0TIQ3</accession>
<feature type="chain" id="PRO_5044855960" description="Tectonic-1" evidence="5">
    <location>
        <begin position="22"/>
        <end position="690"/>
    </location>
</feature>
<keyword evidence="2 5" id="KW-0732">Signal</keyword>
<dbReference type="Proteomes" id="UP001549921">
    <property type="component" value="Unassembled WGS sequence"/>
</dbReference>
<keyword evidence="3" id="KW-0970">Cilium biogenesis/degradation</keyword>
<dbReference type="GO" id="GO:0030030">
    <property type="term" value="P:cell projection organization"/>
    <property type="evidence" value="ECO:0007669"/>
    <property type="project" value="UniProtKB-KW"/>
</dbReference>
<evidence type="ECO:0000256" key="1">
    <source>
        <dbReference type="ARBA" id="ARBA00007633"/>
    </source>
</evidence>
<evidence type="ECO:0000256" key="3">
    <source>
        <dbReference type="ARBA" id="ARBA00022794"/>
    </source>
</evidence>
<evidence type="ECO:0000256" key="2">
    <source>
        <dbReference type="ARBA" id="ARBA00022729"/>
    </source>
</evidence>
<evidence type="ECO:0000259" key="7">
    <source>
        <dbReference type="Pfam" id="PF25752"/>
    </source>
</evidence>
<feature type="domain" description="Tectonic-1-3" evidence="6">
    <location>
        <begin position="264"/>
        <end position="425"/>
    </location>
</feature>
<proteinExistence type="inferred from homology"/>
<evidence type="ECO:0000313" key="9">
    <source>
        <dbReference type="Proteomes" id="UP001549921"/>
    </source>
</evidence>
<keyword evidence="4" id="KW-0325">Glycoprotein</keyword>
<dbReference type="Pfam" id="PF07773">
    <property type="entry name" value="TCTN_DUF1619"/>
    <property type="match status" value="2"/>
</dbReference>
<gene>
    <name evidence="8" type="ORF">ABMA28_013546</name>
</gene>
<sequence length="690" mass="79717">MKVIAYLAFTLLSILIQFCVMDMTQEKTELDDEQVAFNGTSHKKKFHELMKDFTQKPHALYYQTLMNNNHKDLDFRPSTKTFTNNSLHRLEISTIISSTIFDELYDDNMSTTEDPFTTESLYTSTEIDNVTEISFFDKNNKTVIKPKVPKKPRNKDCGCDLLFNVCDINCCCDNDCSETEKDIFANCKDDHKNKDESDNLCYPYEHFPYQENNFVDNLFCIIKTNLPEKRGKDLKKYDINAVAHSHKWHSEVKSKHTEFQKKPYVYGEPVWVLKDGSIWYIDTPSPTINNYCTGRKPIMFLKNENIKCIVKLKDLEMFKILKTPQEAPCISVTEKSLNSTTLNCSTLHCTNWTIIVCDEIKCVDYNKSLHEPSCTETSCTNLALKLEYVFYYYDSKIINATIKLFSQNISLDVPFMNQEINVRFILTNESIEKVIEVSGNPGYLYGRPLIATTAESNRSLNFFNVTSPHIRYLVQPSNKDGICTSLITENNFMMFGLNKRIKCRYVYHKSINFQNGTNICNDIESSLEELFGLNNKLYVSPYGNPLDVKDSDWLSIQTNLYEKDITYGQFVTKNSKLRCYNVITRISYIITFADVSQVTIKRENKIVSININVSARNVTLTPEDMSTVLTIDTNFIDGTKPRVYEYAAGPHINIHLPKDFFFPFPSNGIHVTKQSYNLIILCCVMYLQIK</sequence>
<evidence type="ECO:0000256" key="5">
    <source>
        <dbReference type="SAM" id="SignalP"/>
    </source>
</evidence>
<comment type="similarity">
    <text evidence="1">Belongs to the tectonic family.</text>
</comment>
<dbReference type="PANTHER" id="PTHR14611:SF2">
    <property type="entry name" value="TECTONIC"/>
    <property type="match status" value="1"/>
</dbReference>
<feature type="domain" description="Tectonic-1-3" evidence="6">
    <location>
        <begin position="439"/>
        <end position="636"/>
    </location>
</feature>
<dbReference type="PANTHER" id="PTHR14611">
    <property type="entry name" value="TECTONIC FAMILY MEMBER"/>
    <property type="match status" value="1"/>
</dbReference>
<name>A0ABD0TIQ3_LOXSC</name>
<dbReference type="EMBL" id="JBEDNZ010000004">
    <property type="protein sequence ID" value="KAL0849211.1"/>
    <property type="molecule type" value="Genomic_DNA"/>
</dbReference>
<evidence type="ECO:0008006" key="10">
    <source>
        <dbReference type="Google" id="ProtNLM"/>
    </source>
</evidence>
<evidence type="ECO:0000259" key="6">
    <source>
        <dbReference type="Pfam" id="PF07773"/>
    </source>
</evidence>
<comment type="caution">
    <text evidence="8">The sequence shown here is derived from an EMBL/GenBank/DDBJ whole genome shotgun (WGS) entry which is preliminary data.</text>
</comment>